<evidence type="ECO:0000313" key="4">
    <source>
        <dbReference type="Proteomes" id="UP000038802"/>
    </source>
</evidence>
<dbReference type="Proteomes" id="UP000048948">
    <property type="component" value="Unassembled WGS sequence"/>
</dbReference>
<feature type="compositionally biased region" description="Basic residues" evidence="1">
    <location>
        <begin position="82"/>
        <end position="100"/>
    </location>
</feature>
<feature type="region of interest" description="Disordered" evidence="1">
    <location>
        <begin position="77"/>
        <end position="100"/>
    </location>
</feature>
<organism evidence="3 4">
    <name type="scientific">Mycobacterium tuberculosis</name>
    <dbReference type="NCBI Taxonomy" id="1773"/>
    <lineage>
        <taxon>Bacteria</taxon>
        <taxon>Bacillati</taxon>
        <taxon>Actinomycetota</taxon>
        <taxon>Actinomycetes</taxon>
        <taxon>Mycobacteriales</taxon>
        <taxon>Mycobacteriaceae</taxon>
        <taxon>Mycobacterium</taxon>
        <taxon>Mycobacterium tuberculosis complex</taxon>
    </lineage>
</organism>
<evidence type="ECO:0000313" key="2">
    <source>
        <dbReference type="EMBL" id="CKR67698.1"/>
    </source>
</evidence>
<reference evidence="3" key="2">
    <citation type="submission" date="2015-03" db="EMBL/GenBank/DDBJ databases">
        <authorList>
            <person name="Murphy D."/>
        </authorList>
    </citation>
    <scope>NUCLEOTIDE SEQUENCE [LARGE SCALE GENOMIC DNA]</scope>
    <source>
        <strain evidence="3">K00500041</strain>
    </source>
</reference>
<dbReference type="EMBL" id="CNGE01000038">
    <property type="protein sequence ID" value="CKR67698.1"/>
    <property type="molecule type" value="Genomic_DNA"/>
</dbReference>
<accession>A0A0T9CJM6</accession>
<protein>
    <submittedName>
        <fullName evidence="3">Uncharacterized protein</fullName>
    </submittedName>
</protein>
<evidence type="ECO:0000256" key="1">
    <source>
        <dbReference type="SAM" id="MobiDB-lite"/>
    </source>
</evidence>
<evidence type="ECO:0000313" key="5">
    <source>
        <dbReference type="Proteomes" id="UP000048948"/>
    </source>
</evidence>
<proteinExistence type="predicted"/>
<sequence>MSLTDNNDNLSIAPLLVLITVPDAAGASGRAPLGPLVAGRPPTRNGSLRMDSARPSTTVVQPAITTTAARQAIGVRTDAATRRGRTQRTRGRYRPRPCIS</sequence>
<reference evidence="4 5" key="1">
    <citation type="submission" date="2015-03" db="EMBL/GenBank/DDBJ databases">
        <authorList>
            <consortium name="Pathogen Informatics"/>
        </authorList>
    </citation>
    <scope>NUCLEOTIDE SEQUENCE [LARGE SCALE GENOMIC DNA]</scope>
    <source>
        <strain evidence="2 5">Bir 172</strain>
        <strain evidence="4">K00500041</strain>
    </source>
</reference>
<name>A0A0T9CJM6_MYCTX</name>
<dbReference type="EMBL" id="CSAE01000096">
    <property type="protein sequence ID" value="COV35594.1"/>
    <property type="molecule type" value="Genomic_DNA"/>
</dbReference>
<dbReference type="Proteomes" id="UP000038802">
    <property type="component" value="Unassembled WGS sequence"/>
</dbReference>
<gene>
    <name evidence="3" type="ORF">ERS007703_01212</name>
    <name evidence="2" type="ORF">ERS027646_00395</name>
</gene>
<dbReference type="AlphaFoldDB" id="A0A0T9CJM6"/>
<evidence type="ECO:0000313" key="3">
    <source>
        <dbReference type="EMBL" id="COV35594.1"/>
    </source>
</evidence>
<feature type="region of interest" description="Disordered" evidence="1">
    <location>
        <begin position="29"/>
        <end position="59"/>
    </location>
</feature>